<keyword evidence="6 7" id="KW-0472">Membrane</keyword>
<accession>S8D0F8</accession>
<feature type="transmembrane region" description="Helical" evidence="7">
    <location>
        <begin position="20"/>
        <end position="43"/>
    </location>
</feature>
<comment type="similarity">
    <text evidence="2 7">Belongs to the Casparian strip membrane proteins (CASP) family.</text>
</comment>
<evidence type="ECO:0000313" key="10">
    <source>
        <dbReference type="Proteomes" id="UP000015453"/>
    </source>
</evidence>
<evidence type="ECO:0000256" key="3">
    <source>
        <dbReference type="ARBA" id="ARBA00022475"/>
    </source>
</evidence>
<organism evidence="9 10">
    <name type="scientific">Genlisea aurea</name>
    <dbReference type="NCBI Taxonomy" id="192259"/>
    <lineage>
        <taxon>Eukaryota</taxon>
        <taxon>Viridiplantae</taxon>
        <taxon>Streptophyta</taxon>
        <taxon>Embryophyta</taxon>
        <taxon>Tracheophyta</taxon>
        <taxon>Spermatophyta</taxon>
        <taxon>Magnoliopsida</taxon>
        <taxon>eudicotyledons</taxon>
        <taxon>Gunneridae</taxon>
        <taxon>Pentapetalae</taxon>
        <taxon>asterids</taxon>
        <taxon>lamiids</taxon>
        <taxon>Lamiales</taxon>
        <taxon>Lentibulariaceae</taxon>
        <taxon>Genlisea</taxon>
    </lineage>
</organism>
<evidence type="ECO:0000256" key="2">
    <source>
        <dbReference type="ARBA" id="ARBA00007651"/>
    </source>
</evidence>
<protein>
    <recommendedName>
        <fullName evidence="7">CASP-like protein</fullName>
    </recommendedName>
</protein>
<keyword evidence="3 7" id="KW-1003">Cell membrane</keyword>
<evidence type="ECO:0000259" key="8">
    <source>
        <dbReference type="Pfam" id="PF04535"/>
    </source>
</evidence>
<feature type="non-terminal residue" evidence="9">
    <location>
        <position position="1"/>
    </location>
</feature>
<dbReference type="Pfam" id="PF04535">
    <property type="entry name" value="CASP_dom"/>
    <property type="match status" value="1"/>
</dbReference>
<comment type="subunit">
    <text evidence="7">Homodimer and heterodimers.</text>
</comment>
<evidence type="ECO:0000256" key="4">
    <source>
        <dbReference type="ARBA" id="ARBA00022692"/>
    </source>
</evidence>
<sequence length="75" mass="7752">AGNGGSSGGPAKANKRNIDGWGFILRLLAFAFTLSAAVVLGVATETTTVKIPLLSSLPPINVPVTAKWHYLSAFV</sequence>
<keyword evidence="10" id="KW-1185">Reference proteome</keyword>
<evidence type="ECO:0000256" key="7">
    <source>
        <dbReference type="RuleBase" id="RU361233"/>
    </source>
</evidence>
<dbReference type="InterPro" id="IPR006702">
    <property type="entry name" value="CASP_dom"/>
</dbReference>
<proteinExistence type="inferred from homology"/>
<comment type="caution">
    <text evidence="7">Lacks conserved residue(s) required for the propagation of feature annotation.</text>
</comment>
<dbReference type="AlphaFoldDB" id="S8D0F8"/>
<evidence type="ECO:0000313" key="9">
    <source>
        <dbReference type="EMBL" id="EPS73269.1"/>
    </source>
</evidence>
<comment type="subcellular location">
    <subcellularLocation>
        <location evidence="1 7">Cell membrane</location>
        <topology evidence="1 7">Multi-pass membrane protein</topology>
    </subcellularLocation>
</comment>
<keyword evidence="4 7" id="KW-0812">Transmembrane</keyword>
<evidence type="ECO:0000256" key="5">
    <source>
        <dbReference type="ARBA" id="ARBA00022989"/>
    </source>
</evidence>
<name>S8D0F8_9LAMI</name>
<keyword evidence="5 7" id="KW-1133">Transmembrane helix</keyword>
<reference evidence="9 10" key="1">
    <citation type="journal article" date="2013" name="BMC Genomics">
        <title>The miniature genome of a carnivorous plant Genlisea aurea contains a low number of genes and short non-coding sequences.</title>
        <authorList>
            <person name="Leushkin E.V."/>
            <person name="Sutormin R.A."/>
            <person name="Nabieva E.R."/>
            <person name="Penin A.A."/>
            <person name="Kondrashov A.S."/>
            <person name="Logacheva M.D."/>
        </authorList>
    </citation>
    <scope>NUCLEOTIDE SEQUENCE [LARGE SCALE GENOMIC DNA]</scope>
</reference>
<dbReference type="EMBL" id="AUSU01000491">
    <property type="protein sequence ID" value="EPS73269.1"/>
    <property type="molecule type" value="Genomic_DNA"/>
</dbReference>
<feature type="domain" description="Casparian strip membrane protein" evidence="8">
    <location>
        <begin position="17"/>
        <end position="75"/>
    </location>
</feature>
<gene>
    <name evidence="9" type="ORF">M569_01487</name>
</gene>
<comment type="caution">
    <text evidence="9">The sequence shown here is derived from an EMBL/GenBank/DDBJ whole genome shotgun (WGS) entry which is preliminary data.</text>
</comment>
<evidence type="ECO:0000256" key="1">
    <source>
        <dbReference type="ARBA" id="ARBA00004651"/>
    </source>
</evidence>
<dbReference type="OrthoDB" id="913854at2759"/>
<dbReference type="Proteomes" id="UP000015453">
    <property type="component" value="Unassembled WGS sequence"/>
</dbReference>
<evidence type="ECO:0000256" key="6">
    <source>
        <dbReference type="ARBA" id="ARBA00023136"/>
    </source>
</evidence>
<dbReference type="GO" id="GO:0005886">
    <property type="term" value="C:plasma membrane"/>
    <property type="evidence" value="ECO:0007669"/>
    <property type="project" value="UniProtKB-SubCell"/>
</dbReference>